<dbReference type="Gene3D" id="3.30.1540.10">
    <property type="entry name" value="formyl-coa transferase, domain 3"/>
    <property type="match status" value="1"/>
</dbReference>
<dbReference type="OrthoDB" id="9780178at2"/>
<dbReference type="InterPro" id="IPR044855">
    <property type="entry name" value="CoA-Trfase_III_dom3_sf"/>
</dbReference>
<proteinExistence type="predicted"/>
<reference evidence="2" key="1">
    <citation type="submission" date="2017-06" db="EMBL/GenBank/DDBJ databases">
        <authorList>
            <person name="Varghese N."/>
            <person name="Submissions S."/>
        </authorList>
    </citation>
    <scope>NUCLEOTIDE SEQUENCE [LARGE SCALE GENOMIC DNA]</scope>
    <source>
        <strain evidence="2">JAD2</strain>
    </source>
</reference>
<sequence length="379" mass="40977">MLLSGIRVLDLTRLLPGPFATQWLVAMGAEVIRVEPPAGGDWLREMPPVVEGFGAWFAAVNRGKKSVALQLKHPKGREIFLRLVESADVVVEGFRPGVMARLGLASETLLERQPRLIYAALTGYGAGSRWRERAGHDLNYLALAGFLGLNGPREGPLIPPPAPVADLGGAMALVIAVLAGLLHRERTGQGLILDASMLEVVVSWMQPFWRAHQAGVRATREGMPLNGAFPCYRVYPTADGGAMALAALEPTFWRAFCEAVGRPEWIPRAFDPALIPEVAALFRSRTRAEWEALRAGIEACLEPVLEPDEAIEGLSTIAPAFATGLPTLPFAVNGERLFAAGPPPRQGEHTREILQRLGYEAAELEELARQGIVGIPGMD</sequence>
<dbReference type="SUPFAM" id="SSF89796">
    <property type="entry name" value="CoA-transferase family III (CaiB/BaiF)"/>
    <property type="match status" value="1"/>
</dbReference>
<dbReference type="Pfam" id="PF02515">
    <property type="entry name" value="CoA_transf_3"/>
    <property type="match status" value="1"/>
</dbReference>
<keyword evidence="1" id="KW-0808">Transferase</keyword>
<dbReference type="AlphaFoldDB" id="A0A212RPA8"/>
<evidence type="ECO:0000313" key="1">
    <source>
        <dbReference type="EMBL" id="SNB74223.1"/>
    </source>
</evidence>
<keyword evidence="2" id="KW-1185">Reference proteome</keyword>
<gene>
    <name evidence="1" type="ORF">SAMN02746019_00017690</name>
</gene>
<dbReference type="PANTHER" id="PTHR48228">
    <property type="entry name" value="SUCCINYL-COA--D-CITRAMALATE COA-TRANSFERASE"/>
    <property type="match status" value="1"/>
</dbReference>
<dbReference type="EMBL" id="FYEK01000072">
    <property type="protein sequence ID" value="SNB74223.1"/>
    <property type="molecule type" value="Genomic_DNA"/>
</dbReference>
<dbReference type="InterPro" id="IPR003673">
    <property type="entry name" value="CoA-Trfase_fam_III"/>
</dbReference>
<dbReference type="InParanoid" id="A0A212RPA8"/>
<organism evidence="1 2">
    <name type="scientific">Thermoflexus hugenholtzii JAD2</name>
    <dbReference type="NCBI Taxonomy" id="877466"/>
    <lineage>
        <taxon>Bacteria</taxon>
        <taxon>Bacillati</taxon>
        <taxon>Chloroflexota</taxon>
        <taxon>Thermoflexia</taxon>
        <taxon>Thermoflexales</taxon>
        <taxon>Thermoflexaceae</taxon>
        <taxon>Thermoflexus</taxon>
    </lineage>
</organism>
<dbReference type="PANTHER" id="PTHR48228:SF5">
    <property type="entry name" value="ALPHA-METHYLACYL-COA RACEMASE"/>
    <property type="match status" value="1"/>
</dbReference>
<dbReference type="InterPro" id="IPR050509">
    <property type="entry name" value="CoA-transferase_III"/>
</dbReference>
<dbReference type="RefSeq" id="WP_088572285.1">
    <property type="nucleotide sequence ID" value="NZ_FYEK01000072.1"/>
</dbReference>
<dbReference type="InterPro" id="IPR023606">
    <property type="entry name" value="CoA-Trfase_III_dom_1_sf"/>
</dbReference>
<dbReference type="Gene3D" id="3.40.50.10540">
    <property type="entry name" value="Crotonobetainyl-coa:carnitine coa-transferase, domain 1"/>
    <property type="match status" value="1"/>
</dbReference>
<protein>
    <submittedName>
        <fullName evidence="1">Crotonobetainyl-CoA:carnitine CoA-transferase CaiB</fullName>
    </submittedName>
</protein>
<accession>A0A212RPA8</accession>
<name>A0A212RPA8_9CHLR</name>
<dbReference type="GO" id="GO:0016740">
    <property type="term" value="F:transferase activity"/>
    <property type="evidence" value="ECO:0007669"/>
    <property type="project" value="UniProtKB-KW"/>
</dbReference>
<dbReference type="Proteomes" id="UP000197025">
    <property type="component" value="Unassembled WGS sequence"/>
</dbReference>
<evidence type="ECO:0000313" key="2">
    <source>
        <dbReference type="Proteomes" id="UP000197025"/>
    </source>
</evidence>